<dbReference type="EMBL" id="KZ271546">
    <property type="protein sequence ID" value="OZC05057.1"/>
    <property type="molecule type" value="Genomic_DNA"/>
</dbReference>
<accession>A0A238BHV0</accession>
<gene>
    <name evidence="2" type="ORF">X798_07994</name>
</gene>
<sequence length="320" mass="35359">MYLKRGEQQRTVTAFINEAAATSRARELLEKCTESESWESRLPSKHIKYGNNSASNCCNTKDFLRFNLTSDGSSKIAVEQSLIRAVANSDVMNSNDNRTSGDISRATQTVDKPSGIVINFNELNSVSSIENGCVNTNKIAYIDEDERTSDSYRSSNMPVGENLNDHMNGSAFKNVYTQGNSIQEIRALNDSEDDEVMLNIMSEVSKERESDSITEANIAGDRIQKSAEASPSTGIQGKHDDNPFTYSAGQLRLHGNRVGTYDMQKSRTLGVKRDVLTTDVNLISANTSNSLLARELIPAQFDGRETYARGLLDPTEDTRL</sequence>
<dbReference type="Proteomes" id="UP000242913">
    <property type="component" value="Unassembled WGS sequence"/>
</dbReference>
<name>A0A238BHV0_9BILA</name>
<keyword evidence="3" id="KW-1185">Reference proteome</keyword>
<dbReference type="OrthoDB" id="5828548at2759"/>
<feature type="region of interest" description="Disordered" evidence="1">
    <location>
        <begin position="223"/>
        <end position="243"/>
    </location>
</feature>
<proteinExistence type="predicted"/>
<organism evidence="2 3">
    <name type="scientific">Onchocerca flexuosa</name>
    <dbReference type="NCBI Taxonomy" id="387005"/>
    <lineage>
        <taxon>Eukaryota</taxon>
        <taxon>Metazoa</taxon>
        <taxon>Ecdysozoa</taxon>
        <taxon>Nematoda</taxon>
        <taxon>Chromadorea</taxon>
        <taxon>Rhabditida</taxon>
        <taxon>Spirurina</taxon>
        <taxon>Spiruromorpha</taxon>
        <taxon>Filarioidea</taxon>
        <taxon>Onchocercidae</taxon>
        <taxon>Onchocerca</taxon>
    </lineage>
</organism>
<evidence type="ECO:0000313" key="3">
    <source>
        <dbReference type="Proteomes" id="UP000242913"/>
    </source>
</evidence>
<feature type="non-terminal residue" evidence="2">
    <location>
        <position position="320"/>
    </location>
</feature>
<dbReference type="AlphaFoldDB" id="A0A238BHV0"/>
<reference evidence="2 3" key="1">
    <citation type="submission" date="2015-12" db="EMBL/GenBank/DDBJ databases">
        <title>Draft genome of the nematode, Onchocerca flexuosa.</title>
        <authorList>
            <person name="Mitreva M."/>
        </authorList>
    </citation>
    <scope>NUCLEOTIDE SEQUENCE [LARGE SCALE GENOMIC DNA]</scope>
    <source>
        <strain evidence="2">Red Deer</strain>
    </source>
</reference>
<evidence type="ECO:0000313" key="2">
    <source>
        <dbReference type="EMBL" id="OZC05057.1"/>
    </source>
</evidence>
<evidence type="ECO:0000256" key="1">
    <source>
        <dbReference type="SAM" id="MobiDB-lite"/>
    </source>
</evidence>
<protein>
    <submittedName>
        <fullName evidence="2">Uncharacterized protein</fullName>
    </submittedName>
</protein>